<evidence type="ECO:0000256" key="1">
    <source>
        <dbReference type="ARBA" id="ARBA00023450"/>
    </source>
</evidence>
<sequence length="435" mass="46552">MRYFSNMRSSGPLPLLAAAAEALDDEDLDRATDAALATQMRGLWVAICRLQAQLSRRVAVFDERGAAARDGARGIRGWLRHRLRVDAADAGRQATVAAALAVRPLAAAAYLRGEISPEHMAAIDEAGWLLGDAALERGVERILLDHARREPPGRLRRLSRRFRERGDPRGAVDAFRRVRAHRFLDVVRAGTGAVTIRGQLDASDGELLLEALWAAGLSRGTPDGPLPPPETGPPDLSVTNGGDLPLAPERERADALVALCRLVLRATLSDAGHALGDRARVVVTVPLETLRVDTSAGDAVLGSGEPVPASVARRLACDARVLPAVLGGAGEVLDIGVEAETVTQGLRRAVELRDRGCRFPGCEEPPADCAVHHLVHWARGGQPIVDNVVLLCPHHHGLVHEGGWQVTRDPYTGTVRARRPDGTRLDTVSPPPEDG</sequence>
<dbReference type="Gene3D" id="1.10.30.50">
    <property type="match status" value="1"/>
</dbReference>
<dbReference type="Pfam" id="PF02720">
    <property type="entry name" value="DUF222"/>
    <property type="match status" value="1"/>
</dbReference>
<dbReference type="CDD" id="cd00085">
    <property type="entry name" value="HNHc"/>
    <property type="match status" value="1"/>
</dbReference>
<keyword evidence="4" id="KW-0540">Nuclease</keyword>
<evidence type="ECO:0000313" key="4">
    <source>
        <dbReference type="EMBL" id="GIJ68272.1"/>
    </source>
</evidence>
<dbReference type="SMART" id="SM00507">
    <property type="entry name" value="HNHc"/>
    <property type="match status" value="1"/>
</dbReference>
<proteinExistence type="inferred from homology"/>
<feature type="domain" description="HNH nuclease" evidence="3">
    <location>
        <begin position="345"/>
        <end position="397"/>
    </location>
</feature>
<dbReference type="AlphaFoldDB" id="A0A8J3ZSN8"/>
<reference evidence="4" key="1">
    <citation type="submission" date="2021-01" db="EMBL/GenBank/DDBJ databases">
        <title>Whole genome shotgun sequence of Virgisporangium ochraceum NBRC 16418.</title>
        <authorList>
            <person name="Komaki H."/>
            <person name="Tamura T."/>
        </authorList>
    </citation>
    <scope>NUCLEOTIDE SEQUENCE</scope>
    <source>
        <strain evidence="4">NBRC 16418</strain>
    </source>
</reference>
<feature type="region of interest" description="Disordered" evidence="2">
    <location>
        <begin position="410"/>
        <end position="435"/>
    </location>
</feature>
<gene>
    <name evidence="4" type="ORF">Voc01_031890</name>
</gene>
<protein>
    <submittedName>
        <fullName evidence="4">HNH endonuclease</fullName>
    </submittedName>
</protein>
<evidence type="ECO:0000256" key="2">
    <source>
        <dbReference type="SAM" id="MobiDB-lite"/>
    </source>
</evidence>
<evidence type="ECO:0000313" key="5">
    <source>
        <dbReference type="Proteomes" id="UP000635606"/>
    </source>
</evidence>
<keyword evidence="4" id="KW-0378">Hydrolase</keyword>
<dbReference type="GO" id="GO:0004519">
    <property type="term" value="F:endonuclease activity"/>
    <property type="evidence" value="ECO:0007669"/>
    <property type="project" value="UniProtKB-KW"/>
</dbReference>
<feature type="region of interest" description="Disordered" evidence="2">
    <location>
        <begin position="219"/>
        <end position="240"/>
    </location>
</feature>
<dbReference type="Proteomes" id="UP000635606">
    <property type="component" value="Unassembled WGS sequence"/>
</dbReference>
<accession>A0A8J3ZSN8</accession>
<dbReference type="InterPro" id="IPR002711">
    <property type="entry name" value="HNH"/>
</dbReference>
<name>A0A8J3ZSN8_9ACTN</name>
<organism evidence="4 5">
    <name type="scientific">Virgisporangium ochraceum</name>
    <dbReference type="NCBI Taxonomy" id="65505"/>
    <lineage>
        <taxon>Bacteria</taxon>
        <taxon>Bacillati</taxon>
        <taxon>Actinomycetota</taxon>
        <taxon>Actinomycetes</taxon>
        <taxon>Micromonosporales</taxon>
        <taxon>Micromonosporaceae</taxon>
        <taxon>Virgisporangium</taxon>
    </lineage>
</organism>
<keyword evidence="5" id="KW-1185">Reference proteome</keyword>
<evidence type="ECO:0000259" key="3">
    <source>
        <dbReference type="SMART" id="SM00507"/>
    </source>
</evidence>
<dbReference type="Pfam" id="PF01844">
    <property type="entry name" value="HNH"/>
    <property type="match status" value="1"/>
</dbReference>
<comment type="similarity">
    <text evidence="1">Belongs to the Rv1128c/1148c/1588c/1702c/1945/3466 family.</text>
</comment>
<dbReference type="GO" id="GO:0003676">
    <property type="term" value="F:nucleic acid binding"/>
    <property type="evidence" value="ECO:0007669"/>
    <property type="project" value="InterPro"/>
</dbReference>
<dbReference type="GO" id="GO:0008270">
    <property type="term" value="F:zinc ion binding"/>
    <property type="evidence" value="ECO:0007669"/>
    <property type="project" value="InterPro"/>
</dbReference>
<dbReference type="InterPro" id="IPR003615">
    <property type="entry name" value="HNH_nuc"/>
</dbReference>
<keyword evidence="4" id="KW-0255">Endonuclease</keyword>
<comment type="caution">
    <text evidence="4">The sequence shown here is derived from an EMBL/GenBank/DDBJ whole genome shotgun (WGS) entry which is preliminary data.</text>
</comment>
<dbReference type="EMBL" id="BOPH01000038">
    <property type="protein sequence ID" value="GIJ68272.1"/>
    <property type="molecule type" value="Genomic_DNA"/>
</dbReference>
<dbReference type="InterPro" id="IPR003870">
    <property type="entry name" value="DUF222"/>
</dbReference>